<sequence>MASVGDMAPDFTLTSHDKSTVTLSEMRGGRVILAFYPAAFTGVCTKEMCTFTDAMTGLGAAEASVLGISVDAPFSNAAFAEANDISFPLLSDVHRSAVNAYGISLDDFVIQGYTVAQRAVFVVEADGSIGFAWVADNPGQEPEYEAVLAHCQSP</sequence>
<evidence type="ECO:0000313" key="5">
    <source>
        <dbReference type="EMBL" id="AIE96698.1"/>
    </source>
</evidence>
<evidence type="ECO:0000259" key="4">
    <source>
        <dbReference type="PROSITE" id="PS51352"/>
    </source>
</evidence>
<dbReference type="InterPro" id="IPR036249">
    <property type="entry name" value="Thioredoxin-like_sf"/>
</dbReference>
<dbReference type="Gene3D" id="3.40.30.10">
    <property type="entry name" value="Glutaredoxin"/>
    <property type="match status" value="1"/>
</dbReference>
<evidence type="ECO:0000256" key="2">
    <source>
        <dbReference type="ARBA" id="ARBA00023284"/>
    </source>
</evidence>
<dbReference type="GO" id="GO:0016491">
    <property type="term" value="F:oxidoreductase activity"/>
    <property type="evidence" value="ECO:0007669"/>
    <property type="project" value="UniProtKB-KW"/>
</dbReference>
<dbReference type="Pfam" id="PF00578">
    <property type="entry name" value="AhpC-TSA"/>
    <property type="match status" value="1"/>
</dbReference>
<reference evidence="5" key="1">
    <citation type="journal article" date="2014" name="Genome Biol. Evol.">
        <title>Pangenome evidence for extensive interdomain horizontal transfer affecting lineage core and shell genes in uncultured planktonic thaumarchaeota and euryarchaeota.</title>
        <authorList>
            <person name="Deschamps P."/>
            <person name="Zivanovic Y."/>
            <person name="Moreira D."/>
            <person name="Rodriguez-Valera F."/>
            <person name="Lopez-Garcia P."/>
        </authorList>
    </citation>
    <scope>NUCLEOTIDE SEQUENCE</scope>
</reference>
<dbReference type="AlphaFoldDB" id="A0A075FZC7"/>
<keyword evidence="2" id="KW-0676">Redox-active center</keyword>
<dbReference type="InterPro" id="IPR050455">
    <property type="entry name" value="Tpx_Peroxidase_subfamily"/>
</dbReference>
<evidence type="ECO:0000256" key="3">
    <source>
        <dbReference type="PIRSR" id="PIRSR000239-1"/>
    </source>
</evidence>
<name>A0A075FZC7_9EURY</name>
<proteinExistence type="predicted"/>
<organism evidence="5">
    <name type="scientific">uncultured marine group II/III euryarchaeote AD1000_86_F07</name>
    <dbReference type="NCBI Taxonomy" id="1457816"/>
    <lineage>
        <taxon>Archaea</taxon>
        <taxon>Methanobacteriati</taxon>
        <taxon>Methanobacteriota</taxon>
        <taxon>environmental samples</taxon>
    </lineage>
</organism>
<dbReference type="InterPro" id="IPR013766">
    <property type="entry name" value="Thioredoxin_domain"/>
</dbReference>
<dbReference type="InterPro" id="IPR024706">
    <property type="entry name" value="Peroxiredoxin_AhpC-typ"/>
</dbReference>
<dbReference type="EMBL" id="KF900486">
    <property type="protein sequence ID" value="AIE96698.1"/>
    <property type="molecule type" value="Genomic_DNA"/>
</dbReference>
<dbReference type="SUPFAM" id="SSF52833">
    <property type="entry name" value="Thioredoxin-like"/>
    <property type="match status" value="1"/>
</dbReference>
<feature type="active site" description="Cysteine sulfenic acid (-SOH) intermediate; for peroxidase activity" evidence="3">
    <location>
        <position position="44"/>
    </location>
</feature>
<dbReference type="PIRSF" id="PIRSF000239">
    <property type="entry name" value="AHPC"/>
    <property type="match status" value="1"/>
</dbReference>
<dbReference type="PANTHER" id="PTHR43110">
    <property type="entry name" value="THIOL PEROXIDASE"/>
    <property type="match status" value="1"/>
</dbReference>
<dbReference type="InterPro" id="IPR000866">
    <property type="entry name" value="AhpC/TSA"/>
</dbReference>
<protein>
    <submittedName>
        <fullName evidence="5">Peroxiredoxin</fullName>
    </submittedName>
</protein>
<dbReference type="PANTHER" id="PTHR43110:SF1">
    <property type="entry name" value="THIOL PEROXIDASE"/>
    <property type="match status" value="1"/>
</dbReference>
<keyword evidence="1" id="KW-0560">Oxidoreductase</keyword>
<dbReference type="GO" id="GO:0016209">
    <property type="term" value="F:antioxidant activity"/>
    <property type="evidence" value="ECO:0007669"/>
    <property type="project" value="InterPro"/>
</dbReference>
<evidence type="ECO:0000256" key="1">
    <source>
        <dbReference type="ARBA" id="ARBA00023002"/>
    </source>
</evidence>
<dbReference type="PROSITE" id="PS51352">
    <property type="entry name" value="THIOREDOXIN_2"/>
    <property type="match status" value="1"/>
</dbReference>
<accession>A0A075FZC7</accession>
<feature type="domain" description="Thioredoxin" evidence="4">
    <location>
        <begin position="2"/>
        <end position="154"/>
    </location>
</feature>